<dbReference type="GO" id="GO:0016020">
    <property type="term" value="C:membrane"/>
    <property type="evidence" value="ECO:0007669"/>
    <property type="project" value="GOC"/>
</dbReference>
<name>A0A1V8SIH4_9PEZI</name>
<keyword evidence="7" id="KW-0663">Pyridoxal phosphate</keyword>
<dbReference type="InterPro" id="IPR049176">
    <property type="entry name" value="COG5_N"/>
</dbReference>
<evidence type="ECO:0000259" key="14">
    <source>
        <dbReference type="Pfam" id="PF10392"/>
    </source>
</evidence>
<feature type="coiled-coil region" evidence="11">
    <location>
        <begin position="680"/>
        <end position="707"/>
    </location>
</feature>
<dbReference type="InterPro" id="IPR004839">
    <property type="entry name" value="Aminotransferase_I/II_large"/>
</dbReference>
<dbReference type="EMBL" id="NAJO01000043">
    <property type="protein sequence ID" value="OQN98889.1"/>
    <property type="molecule type" value="Genomic_DNA"/>
</dbReference>
<dbReference type="PANTHER" id="PTHR13693:SF2">
    <property type="entry name" value="SERINE PALMITOYLTRANSFERASE 1"/>
    <property type="match status" value="1"/>
</dbReference>
<dbReference type="STRING" id="1507870.A0A1V8SIH4"/>
<evidence type="ECO:0000256" key="12">
    <source>
        <dbReference type="SAM" id="Phobius"/>
    </source>
</evidence>
<accession>A0A1V8SIH4</accession>
<evidence type="ECO:0000256" key="3">
    <source>
        <dbReference type="ARBA" id="ARBA00004991"/>
    </source>
</evidence>
<feature type="domain" description="Aminotransferase class I/classII large" evidence="13">
    <location>
        <begin position="133"/>
        <end position="453"/>
    </location>
</feature>
<dbReference type="SUPFAM" id="SSF53383">
    <property type="entry name" value="PLP-dependent transferases"/>
    <property type="match status" value="1"/>
</dbReference>
<evidence type="ECO:0000256" key="4">
    <source>
        <dbReference type="ARBA" id="ARBA00008392"/>
    </source>
</evidence>
<dbReference type="InterPro" id="IPR048485">
    <property type="entry name" value="COG5_helical"/>
</dbReference>
<keyword evidence="12" id="KW-0812">Transmembrane</keyword>
<keyword evidence="6" id="KW-0808">Transferase</keyword>
<evidence type="ECO:0000256" key="6">
    <source>
        <dbReference type="ARBA" id="ARBA00022679"/>
    </source>
</evidence>
<feature type="transmembrane region" description="Helical" evidence="12">
    <location>
        <begin position="615"/>
        <end position="636"/>
    </location>
</feature>
<dbReference type="InterPro" id="IPR015424">
    <property type="entry name" value="PyrdxlP-dep_Trfase"/>
</dbReference>
<dbReference type="Pfam" id="PF10392">
    <property type="entry name" value="COG5_N"/>
    <property type="match status" value="1"/>
</dbReference>
<keyword evidence="10" id="KW-0012">Acyltransferase</keyword>
<evidence type="ECO:0000256" key="8">
    <source>
        <dbReference type="ARBA" id="ARBA00022919"/>
    </source>
</evidence>
<keyword evidence="11" id="KW-0175">Coiled coil</keyword>
<dbReference type="Pfam" id="PF20649">
    <property type="entry name" value="COG5_C"/>
    <property type="match status" value="1"/>
</dbReference>
<keyword evidence="12" id="KW-0472">Membrane</keyword>
<keyword evidence="8" id="KW-0746">Sphingolipid metabolism</keyword>
<evidence type="ECO:0000256" key="2">
    <source>
        <dbReference type="ARBA" id="ARBA00004760"/>
    </source>
</evidence>
<dbReference type="GO" id="GO:0046513">
    <property type="term" value="P:ceramide biosynthetic process"/>
    <property type="evidence" value="ECO:0007669"/>
    <property type="project" value="TreeGrafter"/>
</dbReference>
<dbReference type="EC" id="2.3.1.50" evidence="5"/>
<feature type="transmembrane region" description="Helical" evidence="12">
    <location>
        <begin position="543"/>
        <end position="564"/>
    </location>
</feature>
<keyword evidence="9" id="KW-0443">Lipid metabolism</keyword>
<dbReference type="Pfam" id="PF00155">
    <property type="entry name" value="Aminotran_1_2"/>
    <property type="match status" value="1"/>
</dbReference>
<dbReference type="OrthoDB" id="3168162at2759"/>
<keyword evidence="12" id="KW-1133">Transmembrane helix</keyword>
<keyword evidence="17" id="KW-1185">Reference proteome</keyword>
<evidence type="ECO:0000313" key="16">
    <source>
        <dbReference type="EMBL" id="OQN98889.1"/>
    </source>
</evidence>
<protein>
    <recommendedName>
        <fullName evidence="5">serine C-palmitoyltransferase</fullName>
        <ecNumber evidence="5">2.3.1.50</ecNumber>
    </recommendedName>
</protein>
<evidence type="ECO:0000259" key="15">
    <source>
        <dbReference type="Pfam" id="PF20649"/>
    </source>
</evidence>
<dbReference type="InterPro" id="IPR050087">
    <property type="entry name" value="AON_synthase_class-II"/>
</dbReference>
<evidence type="ECO:0000256" key="1">
    <source>
        <dbReference type="ARBA" id="ARBA00001933"/>
    </source>
</evidence>
<gene>
    <name evidence="16" type="ORF">B0A48_15235</name>
</gene>
<dbReference type="Gene3D" id="3.90.1150.10">
    <property type="entry name" value="Aspartate Aminotransferase, domain 1"/>
    <property type="match status" value="1"/>
</dbReference>
<dbReference type="InterPro" id="IPR015421">
    <property type="entry name" value="PyrdxlP-dep_Trfase_major"/>
</dbReference>
<dbReference type="GO" id="GO:0030170">
    <property type="term" value="F:pyridoxal phosphate binding"/>
    <property type="evidence" value="ECO:0007669"/>
    <property type="project" value="InterPro"/>
</dbReference>
<dbReference type="AlphaFoldDB" id="A0A1V8SIH4"/>
<evidence type="ECO:0000256" key="11">
    <source>
        <dbReference type="SAM" id="Coils"/>
    </source>
</evidence>
<evidence type="ECO:0000256" key="9">
    <source>
        <dbReference type="ARBA" id="ARBA00023098"/>
    </source>
</evidence>
<organism evidence="16 17">
    <name type="scientific">Cryoendolithus antarcticus</name>
    <dbReference type="NCBI Taxonomy" id="1507870"/>
    <lineage>
        <taxon>Eukaryota</taxon>
        <taxon>Fungi</taxon>
        <taxon>Dikarya</taxon>
        <taxon>Ascomycota</taxon>
        <taxon>Pezizomycotina</taxon>
        <taxon>Dothideomycetes</taxon>
        <taxon>Dothideomycetidae</taxon>
        <taxon>Cladosporiales</taxon>
        <taxon>Cladosporiaceae</taxon>
        <taxon>Cryoendolithus</taxon>
    </lineage>
</organism>
<evidence type="ECO:0000313" key="17">
    <source>
        <dbReference type="Proteomes" id="UP000192596"/>
    </source>
</evidence>
<dbReference type="Gene3D" id="3.40.640.10">
    <property type="entry name" value="Type I PLP-dependent aspartate aminotransferase-like (Major domain)"/>
    <property type="match status" value="1"/>
</dbReference>
<dbReference type="GO" id="GO:0004758">
    <property type="term" value="F:serine C-palmitoyltransferase activity"/>
    <property type="evidence" value="ECO:0007669"/>
    <property type="project" value="TreeGrafter"/>
</dbReference>
<evidence type="ECO:0000259" key="13">
    <source>
        <dbReference type="Pfam" id="PF00155"/>
    </source>
</evidence>
<dbReference type="GO" id="GO:0046512">
    <property type="term" value="P:sphingosine biosynthetic process"/>
    <property type="evidence" value="ECO:0007669"/>
    <property type="project" value="TreeGrafter"/>
</dbReference>
<dbReference type="FunFam" id="3.40.640.10:FF:000059">
    <property type="entry name" value="Serine palmitoyl CoA transferase subunit LcbA"/>
    <property type="match status" value="1"/>
</dbReference>
<comment type="pathway">
    <text evidence="2">Lipid metabolism; sphingolipid metabolism.</text>
</comment>
<comment type="pathway">
    <text evidence="3">Sphingolipid metabolism.</text>
</comment>
<sequence length="1030" mass="112458">MNSSYLSSIQDTQLPSTAVRFVDTAVSSFQRIPGSSIVIRYIKSSHQNDPVRTAVELFLFIFAVRYLLAQSYSTNRNKTIPLTEDEIDDLVEDWTPEPLASEETEFERQSNERLPVIVGPSGPKTKLSNGKTVTNLASYNHYNFATNPELTQKAINTVRTYGVGPCSPPGFYGTQDVHMKSEADIAAHLGVPACIIYAQSFSTISSVIPAFSKRGDIIVADKAVNYPIRKGLQISRSTVRWYEHNDMEDLERVLQKVVKEGRGKPLTRRFIVTEGLFENVGDMADLPKLVEFKTKYKFRIILDETWSYGVLGPSGRGLTEHQNVDAMNVDFIIGGLAGALSSGGGFCAASQEIVEHQRISAAAYTYSAALPALLATTASETVTMLQEQPQIIESLRENIKGMRAQLDPRSDWVRCQSSVEAPVMLLVLKDEHVQARNLSIEEQESLLQDCVEEALANGVLITRLKAMPPALGATPKDLIKEWKPKPALKVCVTTGLNKREIEKAGINALGLGIPWIIPFGIAVGGLTVIFILVMLALISQRRLLPGVVILGSFILLVLYATGLIETAIQLFGPQGNVNGNCTRYILTSNHPTGLSINTLAWLEQQTICQAWQAAFAFWIIGAVFLVWMIILGSIVARDSPLDLSTPLSRVLFDVQEVDTRIDTLATQHADAIIGHTASLAKASGRVLEELEERVKELQESYGRLEREVGERHEQAEQVRLAAERMSRTLRLGRSVQRVLGLGRQLQGFVEQGKGSERGMVQAANTVLQLRDVFAAGDAKELGRVQVVSTLRNEIITPAERTLLASAQQVVREFSMSVLAVSGPTAPTYRDSEATKARTVGAVQALWLLSPVKVGSSGFTPTLQLTALSSYLQTALTASLASLTRALATLPTLDRTLQEIASRCQNIIALESLLSSTQSPAHASIPSDAEASNLLDPLLRHLDTSSLPSYFWRSLASQLSGRVQEIMSKGGVSARTLRSNRDRVREAIRECVETGSRGPAGTGKEVSELPGKGWEREAAVMVAVVVGPLGR</sequence>
<dbReference type="Proteomes" id="UP000192596">
    <property type="component" value="Unassembled WGS sequence"/>
</dbReference>
<dbReference type="InParanoid" id="A0A1V8SIH4"/>
<feature type="domain" description="Conserved oligomeric Golgi complex subunit 5 N-terminal" evidence="14">
    <location>
        <begin position="636"/>
        <end position="745"/>
    </location>
</feature>
<comment type="similarity">
    <text evidence="4">Belongs to the class-II pyridoxal-phosphate-dependent aminotransferase family.</text>
</comment>
<comment type="caution">
    <text evidence="16">The sequence shown here is derived from an EMBL/GenBank/DDBJ whole genome shotgun (WGS) entry which is preliminary data.</text>
</comment>
<reference evidence="17" key="1">
    <citation type="submission" date="2017-03" db="EMBL/GenBank/DDBJ databases">
        <title>Genomes of endolithic fungi from Antarctica.</title>
        <authorList>
            <person name="Coleine C."/>
            <person name="Masonjones S."/>
            <person name="Stajich J.E."/>
        </authorList>
    </citation>
    <scope>NUCLEOTIDE SEQUENCE [LARGE SCALE GENOMIC DNA]</scope>
    <source>
        <strain evidence="17">CCFEE 5527</strain>
    </source>
</reference>
<dbReference type="GO" id="GO:0005783">
    <property type="term" value="C:endoplasmic reticulum"/>
    <property type="evidence" value="ECO:0007669"/>
    <property type="project" value="TreeGrafter"/>
</dbReference>
<evidence type="ECO:0000256" key="5">
    <source>
        <dbReference type="ARBA" id="ARBA00013220"/>
    </source>
</evidence>
<dbReference type="PANTHER" id="PTHR13693">
    <property type="entry name" value="CLASS II AMINOTRANSFERASE/8-AMINO-7-OXONONANOATE SYNTHASE"/>
    <property type="match status" value="1"/>
</dbReference>
<feature type="transmembrane region" description="Helical" evidence="12">
    <location>
        <begin position="515"/>
        <end position="536"/>
    </location>
</feature>
<proteinExistence type="inferred from homology"/>
<dbReference type="InterPro" id="IPR015422">
    <property type="entry name" value="PyrdxlP-dep_Trfase_small"/>
</dbReference>
<evidence type="ECO:0000256" key="7">
    <source>
        <dbReference type="ARBA" id="ARBA00022898"/>
    </source>
</evidence>
<comment type="cofactor">
    <cofactor evidence="1">
        <name>pyridoxal 5'-phosphate</name>
        <dbReference type="ChEBI" id="CHEBI:597326"/>
    </cofactor>
</comment>
<feature type="domain" description="Conserved oligomeric Golgi complex subunit 5 helical" evidence="15">
    <location>
        <begin position="785"/>
        <end position="990"/>
    </location>
</feature>
<evidence type="ECO:0000256" key="10">
    <source>
        <dbReference type="ARBA" id="ARBA00023315"/>
    </source>
</evidence>